<feature type="compositionally biased region" description="Gly residues" evidence="1">
    <location>
        <begin position="45"/>
        <end position="57"/>
    </location>
</feature>
<evidence type="ECO:0000256" key="2">
    <source>
        <dbReference type="SAM" id="SignalP"/>
    </source>
</evidence>
<evidence type="ECO:0000313" key="4">
    <source>
        <dbReference type="Proteomes" id="UP000034883"/>
    </source>
</evidence>
<dbReference type="STRING" id="927083.DB32_006498"/>
<organism evidence="3 4">
    <name type="scientific">Sandaracinus amylolyticus</name>
    <dbReference type="NCBI Taxonomy" id="927083"/>
    <lineage>
        <taxon>Bacteria</taxon>
        <taxon>Pseudomonadati</taxon>
        <taxon>Myxococcota</taxon>
        <taxon>Polyangia</taxon>
        <taxon>Polyangiales</taxon>
        <taxon>Sandaracinaceae</taxon>
        <taxon>Sandaracinus</taxon>
    </lineage>
</organism>
<gene>
    <name evidence="3" type="ORF">DB32_006498</name>
</gene>
<keyword evidence="4" id="KW-1185">Reference proteome</keyword>
<dbReference type="Gene3D" id="2.60.120.380">
    <property type="match status" value="1"/>
</dbReference>
<dbReference type="EMBL" id="CP011125">
    <property type="protein sequence ID" value="AKF09349.1"/>
    <property type="molecule type" value="Genomic_DNA"/>
</dbReference>
<dbReference type="Proteomes" id="UP000034883">
    <property type="component" value="Chromosome"/>
</dbReference>
<evidence type="ECO:0000313" key="3">
    <source>
        <dbReference type="EMBL" id="AKF09349.1"/>
    </source>
</evidence>
<keyword evidence="2" id="KW-0732">Signal</keyword>
<sequence length="549" mass="56902">MEVCMARRSRSLVSVSLVLGLALAQPALDASRAEAQRVEVRPPRRGGGGGGGGGRGGAVVVTPEAPRRGGGAVVVTPEAPRRGGAVVVTPDAPRRGGAVVVEPPRRGGAVVVSPEPPRGGAVVVEPPRRGGAVVVEPPRRGGAVVVEPPRRGGAVVVAPQPPRGGVVVVEPPRRGGGVVVARRPPPVRVVVPQPPRRTTRWRPPTSPGEMWIEGHWAWGGADWQWVDGHWELPPQPGAIWIAPTTDGGGWVPGYWTMPSYPGPVAGAVRPYQIGAYVSGQLSGNDPMDAGGGYYHDYALALSAGETATLLAVAGPSDQYAGQRLAVGLQLVWNGAVIASDQTMPGSMDARLAFTAGQAGVYTVRVRSRGGPYATGTYVLESAPGNWMPEVNPYDQLWGGGGGVVVQPQPQQPPVQPGWGGVGGPGQAIAISIGSQVSSLLEPGDRVDETGGQYDEIVVNAAPGETFTVVARGTTSMSGRSTIDVFLRAFSDGIEVAQDDDSAGGRNARVIVTAPRSGQVVLRVGTWRGSMERMGYYELLVLPGAQPYAQ</sequence>
<name>A0A0F6SGV4_9BACT</name>
<feature type="region of interest" description="Disordered" evidence="1">
    <location>
        <begin position="31"/>
        <end position="71"/>
    </location>
</feature>
<feature type="chain" id="PRO_5002510026" evidence="2">
    <location>
        <begin position="25"/>
        <end position="549"/>
    </location>
</feature>
<accession>A0A0F6SGV4</accession>
<reference evidence="3 4" key="1">
    <citation type="submission" date="2015-03" db="EMBL/GenBank/DDBJ databases">
        <title>Genome assembly of Sandaracinus amylolyticus DSM 53668.</title>
        <authorList>
            <person name="Sharma G."/>
            <person name="Subramanian S."/>
        </authorList>
    </citation>
    <scope>NUCLEOTIDE SEQUENCE [LARGE SCALE GENOMIC DNA]</scope>
    <source>
        <strain evidence="3 4">DSM 53668</strain>
    </source>
</reference>
<feature type="signal peptide" evidence="2">
    <location>
        <begin position="1"/>
        <end position="24"/>
    </location>
</feature>
<dbReference type="KEGG" id="samy:DB32_006498"/>
<proteinExistence type="predicted"/>
<protein>
    <submittedName>
        <fullName evidence="3">16S rRNA processing protein RimM</fullName>
    </submittedName>
</protein>
<dbReference type="InterPro" id="IPR024447">
    <property type="entry name" value="YXWGXW_rpt"/>
</dbReference>
<feature type="compositionally biased region" description="Basic and acidic residues" evidence="1">
    <location>
        <begin position="31"/>
        <end position="42"/>
    </location>
</feature>
<dbReference type="AlphaFoldDB" id="A0A0F6SGV4"/>
<dbReference type="Pfam" id="PF12779">
    <property type="entry name" value="WXXGXW"/>
    <property type="match status" value="1"/>
</dbReference>
<evidence type="ECO:0000256" key="1">
    <source>
        <dbReference type="SAM" id="MobiDB-lite"/>
    </source>
</evidence>